<dbReference type="Pfam" id="PF13432">
    <property type="entry name" value="TPR_16"/>
    <property type="match status" value="1"/>
</dbReference>
<organism evidence="3 4">
    <name type="scientific">Solimonas marina</name>
    <dbReference type="NCBI Taxonomy" id="2714601"/>
    <lineage>
        <taxon>Bacteria</taxon>
        <taxon>Pseudomonadati</taxon>
        <taxon>Pseudomonadota</taxon>
        <taxon>Gammaproteobacteria</taxon>
        <taxon>Nevskiales</taxon>
        <taxon>Nevskiaceae</taxon>
        <taxon>Solimonas</taxon>
    </lineage>
</organism>
<dbReference type="Gene3D" id="1.25.40.10">
    <property type="entry name" value="Tetratricopeptide repeat domain"/>
    <property type="match status" value="1"/>
</dbReference>
<dbReference type="PANTHER" id="PTHR44809">
    <property type="match status" value="1"/>
</dbReference>
<evidence type="ECO:0000256" key="1">
    <source>
        <dbReference type="PROSITE-ProRule" id="PRU00339"/>
    </source>
</evidence>
<comment type="caution">
    <text evidence="3">The sequence shown here is derived from an EMBL/GenBank/DDBJ whole genome shotgun (WGS) entry which is preliminary data.</text>
</comment>
<dbReference type="InterPro" id="IPR011990">
    <property type="entry name" value="TPR-like_helical_dom_sf"/>
</dbReference>
<dbReference type="Pfam" id="PF13374">
    <property type="entry name" value="TPR_10"/>
    <property type="match status" value="1"/>
</dbReference>
<dbReference type="Pfam" id="PF13174">
    <property type="entry name" value="TPR_6"/>
    <property type="match status" value="1"/>
</dbReference>
<keyword evidence="1" id="KW-0802">TPR repeat</keyword>
<dbReference type="InterPro" id="IPR052943">
    <property type="entry name" value="TMTC_O-mannosyl-trnsfr"/>
</dbReference>
<dbReference type="InterPro" id="IPR019734">
    <property type="entry name" value="TPR_rpt"/>
</dbReference>
<feature type="repeat" description="TPR" evidence="1">
    <location>
        <begin position="65"/>
        <end position="98"/>
    </location>
</feature>
<dbReference type="PROSITE" id="PS51257">
    <property type="entry name" value="PROKAR_LIPOPROTEIN"/>
    <property type="match status" value="1"/>
</dbReference>
<accession>A0A969WHD3</accession>
<keyword evidence="2" id="KW-0732">Signal</keyword>
<evidence type="ECO:0000256" key="2">
    <source>
        <dbReference type="SAM" id="SignalP"/>
    </source>
</evidence>
<dbReference type="InterPro" id="IPR013360">
    <property type="entry name" value="Pilus_4_PilW"/>
</dbReference>
<dbReference type="AlphaFoldDB" id="A0A969WHD3"/>
<dbReference type="SMART" id="SM00028">
    <property type="entry name" value="TPR"/>
    <property type="match status" value="4"/>
</dbReference>
<sequence>MRFATVAVLTALLALAGCATPAERSEKLRLAQINTQLGVNYAREGQYEVAIEKLQAAVKAQSSYGPAHSALAVIYQTRGEMDAAEKEYRRALSLDGSDSTLKNNFGVFLCKRGKRDEAQRYFKQVVRDPRYLTPEEAWTNAGVCIKPKSTDEAERDFRKALQLRASYRPALAQMALLSYEQQDFLRARAFLQRYDLSISATPELLGVAARTEFALGDKDGARSYAQRIVRDFPESKEAEQFADWQP</sequence>
<dbReference type="NCBIfam" id="TIGR02521">
    <property type="entry name" value="type_IV_pilW"/>
    <property type="match status" value="1"/>
</dbReference>
<proteinExistence type="predicted"/>
<dbReference type="SUPFAM" id="SSF48452">
    <property type="entry name" value="TPR-like"/>
    <property type="match status" value="1"/>
</dbReference>
<dbReference type="EMBL" id="JAAVXB010000019">
    <property type="protein sequence ID" value="NKF24705.1"/>
    <property type="molecule type" value="Genomic_DNA"/>
</dbReference>
<keyword evidence="4" id="KW-1185">Reference proteome</keyword>
<reference evidence="3" key="1">
    <citation type="submission" date="2020-03" db="EMBL/GenBank/DDBJ databases">
        <title>Solimonas marina sp. nov., isolated from deep seawater of the Pacific Ocean.</title>
        <authorList>
            <person name="Liu X."/>
            <person name="Lai Q."/>
            <person name="Sun F."/>
            <person name="Gai Y."/>
            <person name="Li G."/>
            <person name="Shao Z."/>
        </authorList>
    </citation>
    <scope>NUCLEOTIDE SEQUENCE</scope>
    <source>
        <strain evidence="3">C16B3</strain>
    </source>
</reference>
<name>A0A969WHD3_9GAMM</name>
<feature type="repeat" description="TPR" evidence="1">
    <location>
        <begin position="31"/>
        <end position="64"/>
    </location>
</feature>
<protein>
    <submittedName>
        <fullName evidence="3">Type IV pilus biogenesis/stability protein PilW</fullName>
    </submittedName>
</protein>
<dbReference type="PANTHER" id="PTHR44809:SF1">
    <property type="entry name" value="PROTEIN O-MANNOSYL-TRANSFERASE TMTC1"/>
    <property type="match status" value="1"/>
</dbReference>
<evidence type="ECO:0000313" key="4">
    <source>
        <dbReference type="Proteomes" id="UP000653472"/>
    </source>
</evidence>
<feature type="signal peptide" evidence="2">
    <location>
        <begin position="1"/>
        <end position="24"/>
    </location>
</feature>
<gene>
    <name evidence="3" type="primary">pilW</name>
    <name evidence="3" type="ORF">G7Y82_20555</name>
</gene>
<feature type="chain" id="PRO_5037907034" evidence="2">
    <location>
        <begin position="25"/>
        <end position="246"/>
    </location>
</feature>
<dbReference type="RefSeq" id="WP_168150014.1">
    <property type="nucleotide sequence ID" value="NZ_JAAVXB010000019.1"/>
</dbReference>
<evidence type="ECO:0000313" key="3">
    <source>
        <dbReference type="EMBL" id="NKF24705.1"/>
    </source>
</evidence>
<dbReference type="PROSITE" id="PS50005">
    <property type="entry name" value="TPR"/>
    <property type="match status" value="2"/>
</dbReference>
<dbReference type="Proteomes" id="UP000653472">
    <property type="component" value="Unassembled WGS sequence"/>
</dbReference>